<evidence type="ECO:0000259" key="6">
    <source>
        <dbReference type="PROSITE" id="PS51352"/>
    </source>
</evidence>
<dbReference type="CDD" id="cd02966">
    <property type="entry name" value="TlpA_like_family"/>
    <property type="match status" value="1"/>
</dbReference>
<feature type="domain" description="Thioredoxin" evidence="6">
    <location>
        <begin position="29"/>
        <end position="173"/>
    </location>
</feature>
<dbReference type="Pfam" id="PF13905">
    <property type="entry name" value="Thioredoxin_8"/>
    <property type="match status" value="1"/>
</dbReference>
<dbReference type="PANTHER" id="PTHR42852">
    <property type="entry name" value="THIOL:DISULFIDE INTERCHANGE PROTEIN DSBE"/>
    <property type="match status" value="1"/>
</dbReference>
<dbReference type="RefSeq" id="WP_112746312.1">
    <property type="nucleotide sequence ID" value="NZ_QMFY01000003.1"/>
</dbReference>
<dbReference type="GO" id="GO:0017004">
    <property type="term" value="P:cytochrome complex assembly"/>
    <property type="evidence" value="ECO:0007669"/>
    <property type="project" value="UniProtKB-KW"/>
</dbReference>
<evidence type="ECO:0000256" key="5">
    <source>
        <dbReference type="SAM" id="SignalP"/>
    </source>
</evidence>
<dbReference type="InterPro" id="IPR050553">
    <property type="entry name" value="Thioredoxin_ResA/DsbE_sf"/>
</dbReference>
<feature type="signal peptide" evidence="5">
    <location>
        <begin position="1"/>
        <end position="20"/>
    </location>
</feature>
<evidence type="ECO:0000256" key="2">
    <source>
        <dbReference type="ARBA" id="ARBA00022748"/>
    </source>
</evidence>
<dbReference type="AlphaFoldDB" id="A0A364Y3S5"/>
<dbReference type="InterPro" id="IPR017801">
    <property type="entry name" value="DUF3738"/>
</dbReference>
<protein>
    <recommendedName>
        <fullName evidence="6">Thioredoxin domain-containing protein</fullName>
    </recommendedName>
</protein>
<dbReference type="Proteomes" id="UP000251889">
    <property type="component" value="Unassembled WGS sequence"/>
</dbReference>
<keyword evidence="3" id="KW-1015">Disulfide bond</keyword>
<reference evidence="7 8" key="1">
    <citation type="submission" date="2018-06" db="EMBL/GenBank/DDBJ databases">
        <title>Chryseolinea flavus sp. nov., a member of the phylum Bacteroidetes isolated from soil.</title>
        <authorList>
            <person name="Li Y."/>
            <person name="Wang J."/>
        </authorList>
    </citation>
    <scope>NUCLEOTIDE SEQUENCE [LARGE SCALE GENOMIC DNA]</scope>
    <source>
        <strain evidence="7 8">SDU1-6</strain>
    </source>
</reference>
<evidence type="ECO:0000313" key="7">
    <source>
        <dbReference type="EMBL" id="RAW01572.1"/>
    </source>
</evidence>
<keyword evidence="2" id="KW-0201">Cytochrome c-type biogenesis</keyword>
<keyword evidence="4" id="KW-0676">Redox-active center</keyword>
<comment type="subcellular location">
    <subcellularLocation>
        <location evidence="1">Cell envelope</location>
    </subcellularLocation>
</comment>
<dbReference type="GO" id="GO:0016209">
    <property type="term" value="F:antioxidant activity"/>
    <property type="evidence" value="ECO:0007669"/>
    <property type="project" value="InterPro"/>
</dbReference>
<dbReference type="EMBL" id="QMFY01000003">
    <property type="protein sequence ID" value="RAW01572.1"/>
    <property type="molecule type" value="Genomic_DNA"/>
</dbReference>
<sequence length="435" mass="48999">MKTILTLILLLIQACFTADAQPSSRTEYIEAGMIAPAIQFKNVQYAKTNFSTLHDLRGKFVVLDFWTKGCAGCIATFPKLNSMQKALQEKAQIILIGNNNRKNKGIEAMYEKFRTKQQLDITVSYDSTLFERFNIRSVPHVIIINTLGEVVSVTYADQISTEKIEALIEGKSVAFNPKNDAEVSPKVAAIAKDQQTDKVKTMLSGSMLSAWQPGQRIGIQTRLDALIHLGYFEVTGATLTQLYNYAYVGFEDWAFVDSLYGKFHRELVLEVNDTRTFNVNYDTGNGLFNYYLKPSNPNSSLADLKILMQQDLFQQFGYSVKIEEREMPVWILTATKKARTSLRSAKTNSIVKGDHSGWTFQNIPLSQILMTIRDYHDGQPPIIDDSGITANVDLSLNVLMTDFKEIKRSLEEQGLVLTKACKKMKVLVLRDAQVP</sequence>
<evidence type="ECO:0000256" key="3">
    <source>
        <dbReference type="ARBA" id="ARBA00023157"/>
    </source>
</evidence>
<feature type="chain" id="PRO_5016611397" description="Thioredoxin domain-containing protein" evidence="5">
    <location>
        <begin position="21"/>
        <end position="435"/>
    </location>
</feature>
<dbReference type="PROSITE" id="PS51257">
    <property type="entry name" value="PROKAR_LIPOPROTEIN"/>
    <property type="match status" value="1"/>
</dbReference>
<dbReference type="GO" id="GO:0016491">
    <property type="term" value="F:oxidoreductase activity"/>
    <property type="evidence" value="ECO:0007669"/>
    <property type="project" value="InterPro"/>
</dbReference>
<comment type="caution">
    <text evidence="7">The sequence shown here is derived from an EMBL/GenBank/DDBJ whole genome shotgun (WGS) entry which is preliminary data.</text>
</comment>
<dbReference type="SUPFAM" id="SSF52833">
    <property type="entry name" value="Thioredoxin-like"/>
    <property type="match status" value="1"/>
</dbReference>
<dbReference type="PANTHER" id="PTHR42852:SF6">
    <property type="entry name" value="THIOL:DISULFIDE INTERCHANGE PROTEIN DSBE"/>
    <property type="match status" value="1"/>
</dbReference>
<accession>A0A364Y3S5</accession>
<dbReference type="PROSITE" id="PS51352">
    <property type="entry name" value="THIOREDOXIN_2"/>
    <property type="match status" value="1"/>
</dbReference>
<organism evidence="7 8">
    <name type="scientific">Pseudochryseolinea flava</name>
    <dbReference type="NCBI Taxonomy" id="2059302"/>
    <lineage>
        <taxon>Bacteria</taxon>
        <taxon>Pseudomonadati</taxon>
        <taxon>Bacteroidota</taxon>
        <taxon>Cytophagia</taxon>
        <taxon>Cytophagales</taxon>
        <taxon>Fulvivirgaceae</taxon>
        <taxon>Pseudochryseolinea</taxon>
    </lineage>
</organism>
<dbReference type="GO" id="GO:0030313">
    <property type="term" value="C:cell envelope"/>
    <property type="evidence" value="ECO:0007669"/>
    <property type="project" value="UniProtKB-SubCell"/>
</dbReference>
<gene>
    <name evidence="7" type="ORF">DQQ10_07895</name>
</gene>
<keyword evidence="5" id="KW-0732">Signal</keyword>
<dbReference type="Gene3D" id="3.40.30.10">
    <property type="entry name" value="Glutaredoxin"/>
    <property type="match status" value="1"/>
</dbReference>
<dbReference type="InterPro" id="IPR013766">
    <property type="entry name" value="Thioredoxin_domain"/>
</dbReference>
<dbReference type="InterPro" id="IPR036249">
    <property type="entry name" value="Thioredoxin-like_sf"/>
</dbReference>
<evidence type="ECO:0000256" key="1">
    <source>
        <dbReference type="ARBA" id="ARBA00004196"/>
    </source>
</evidence>
<evidence type="ECO:0000313" key="8">
    <source>
        <dbReference type="Proteomes" id="UP000251889"/>
    </source>
</evidence>
<dbReference type="InterPro" id="IPR012336">
    <property type="entry name" value="Thioredoxin-like_fold"/>
</dbReference>
<dbReference type="OrthoDB" id="1118217at2"/>
<dbReference type="Pfam" id="PF12543">
    <property type="entry name" value="DUF3738"/>
    <property type="match status" value="1"/>
</dbReference>
<evidence type="ECO:0000256" key="4">
    <source>
        <dbReference type="ARBA" id="ARBA00023284"/>
    </source>
</evidence>
<name>A0A364Y3S5_9BACT</name>
<proteinExistence type="predicted"/>
<keyword evidence="8" id="KW-1185">Reference proteome</keyword>